<comment type="caution">
    <text evidence="1">The sequence shown here is derived from an EMBL/GenBank/DDBJ whole genome shotgun (WGS) entry which is preliminary data.</text>
</comment>
<evidence type="ECO:0000313" key="1">
    <source>
        <dbReference type="EMBL" id="RLP83114.1"/>
    </source>
</evidence>
<evidence type="ECO:0000313" key="2">
    <source>
        <dbReference type="Proteomes" id="UP000269438"/>
    </source>
</evidence>
<dbReference type="InterPro" id="IPR021408">
    <property type="entry name" value="DUF3046"/>
</dbReference>
<dbReference type="Proteomes" id="UP000269438">
    <property type="component" value="Unassembled WGS sequence"/>
</dbReference>
<organism evidence="1 2">
    <name type="scientific">Mycetocola lacteus</name>
    <dbReference type="NCBI Taxonomy" id="76637"/>
    <lineage>
        <taxon>Bacteria</taxon>
        <taxon>Bacillati</taxon>
        <taxon>Actinomycetota</taxon>
        <taxon>Actinomycetes</taxon>
        <taxon>Micrococcales</taxon>
        <taxon>Microbacteriaceae</taxon>
        <taxon>Mycetocola</taxon>
    </lineage>
</organism>
<dbReference type="OrthoDB" id="3215033at2"/>
<reference evidence="1 2" key="1">
    <citation type="submission" date="2018-10" db="EMBL/GenBank/DDBJ databases">
        <authorList>
            <person name="Li J."/>
        </authorList>
    </citation>
    <scope>NUCLEOTIDE SEQUENCE [LARGE SCALE GENOMIC DNA]</scope>
    <source>
        <strain evidence="1 2">JCM 11654</strain>
    </source>
</reference>
<gene>
    <name evidence="1" type="ORF">D9V34_07725</name>
</gene>
<dbReference type="EMBL" id="RCUY01000005">
    <property type="protein sequence ID" value="RLP83114.1"/>
    <property type="molecule type" value="Genomic_DNA"/>
</dbReference>
<dbReference type="AlphaFoldDB" id="A0A3L7ASL0"/>
<accession>A0A3L7ASL0</accession>
<keyword evidence="2" id="KW-1185">Reference proteome</keyword>
<protein>
    <submittedName>
        <fullName evidence="1">DUF3046 domain-containing protein</fullName>
    </submittedName>
</protein>
<dbReference type="Pfam" id="PF11248">
    <property type="entry name" value="DUF3046"/>
    <property type="match status" value="1"/>
</dbReference>
<sequence>MKNSELRHAIAAEFGAGYGGVLMRDLALRGLDGRTGDEALAAGVPARDVWLALCRENEVPRERWDGVRLPAPRD</sequence>
<dbReference type="RefSeq" id="WP_121688245.1">
    <property type="nucleotide sequence ID" value="NZ_RCUY01000005.1"/>
</dbReference>
<name>A0A3L7ASL0_9MICO</name>
<proteinExistence type="predicted"/>